<evidence type="ECO:0000313" key="2">
    <source>
        <dbReference type="Proteomes" id="UP000184609"/>
    </source>
</evidence>
<gene>
    <name evidence="1" type="ORF">SAMN04488108_1462</name>
</gene>
<organism evidence="1 2">
    <name type="scientific">Algoriphagus zhangzhouensis</name>
    <dbReference type="NCBI Taxonomy" id="1073327"/>
    <lineage>
        <taxon>Bacteria</taxon>
        <taxon>Pseudomonadati</taxon>
        <taxon>Bacteroidota</taxon>
        <taxon>Cytophagia</taxon>
        <taxon>Cytophagales</taxon>
        <taxon>Cyclobacteriaceae</taxon>
        <taxon>Algoriphagus</taxon>
    </lineage>
</organism>
<dbReference type="EMBL" id="FRXN01000002">
    <property type="protein sequence ID" value="SHO61621.1"/>
    <property type="molecule type" value="Genomic_DNA"/>
</dbReference>
<dbReference type="Pfam" id="PF15869">
    <property type="entry name" value="TolB_like"/>
    <property type="match status" value="1"/>
</dbReference>
<sequence length="358" mass="41543">MSKRRLRFKVIYILLYLIGGFLLWSCSDALIVENPLIEFQVKNRLNSIRLHSSDSLFRAGEILLFDKFLFVKDEELEYLFKIIDVDQDRFLKRFGKIGQGPCEMNPFLSIFKSGKNGDMLGVYEMEMREFQEYPIGQILESKDDPDCIPFQGKFDGFIRTAIKLEGDYFLGAGMIEKPFMLISKGKEIQSVGTFPFQEKFEGIAPSTLDMAYQSNFYKHPSKSLVLASSTFSFNMDFLELNEEGQLIINKSLHYWPTEFEDSSGPNMISATIKKENRFGNVFTTVSEDYIYVLYSDEPWEYHYPLKSKRVLVYDWGGNPVKILELDREVSIIAVNEKDRDLIGYVDDGKANLYRFELD</sequence>
<dbReference type="RefSeq" id="WP_073571127.1">
    <property type="nucleotide sequence ID" value="NZ_FRXN01000002.1"/>
</dbReference>
<proteinExistence type="predicted"/>
<reference evidence="2" key="1">
    <citation type="submission" date="2016-12" db="EMBL/GenBank/DDBJ databases">
        <authorList>
            <person name="Varghese N."/>
            <person name="Submissions S."/>
        </authorList>
    </citation>
    <scope>NUCLEOTIDE SEQUENCE [LARGE SCALE GENOMIC DNA]</scope>
    <source>
        <strain evidence="2">DSM 25035</strain>
    </source>
</reference>
<dbReference type="Proteomes" id="UP000184609">
    <property type="component" value="Unassembled WGS sequence"/>
</dbReference>
<dbReference type="AlphaFoldDB" id="A0A1M7Z9M7"/>
<protein>
    <submittedName>
        <fullName evidence="1">TolB-like 6-blade propeller-like</fullName>
    </submittedName>
</protein>
<dbReference type="OrthoDB" id="823984at2"/>
<accession>A0A1M7Z9M7</accession>
<evidence type="ECO:0000313" key="1">
    <source>
        <dbReference type="EMBL" id="SHO61621.1"/>
    </source>
</evidence>
<name>A0A1M7Z9M7_9BACT</name>
<dbReference type="STRING" id="1073327.SAMN04488108_1462"/>
<keyword evidence="2" id="KW-1185">Reference proteome</keyword>